<evidence type="ECO:0000313" key="15">
    <source>
        <dbReference type="Proteomes" id="UP001281761"/>
    </source>
</evidence>
<dbReference type="InterPro" id="IPR006085">
    <property type="entry name" value="XPG_DNA_repair_N"/>
</dbReference>
<comment type="caution">
    <text evidence="14">The sequence shown here is derived from an EMBL/GenBank/DDBJ whole genome shotgun (WGS) entry which is preliminary data.</text>
</comment>
<dbReference type="Pfam" id="PF00752">
    <property type="entry name" value="XPG_N"/>
    <property type="match status" value="1"/>
</dbReference>
<comment type="cofactor">
    <cofactor evidence="10">
        <name>Mg(2+)</name>
        <dbReference type="ChEBI" id="CHEBI:18420"/>
    </cofactor>
    <text evidence="10">Binds 2 magnesium ions per subunit. They probably participate in the reaction catalyzed by the enzyme. May bind an additional third magnesium ion after substrate binding.</text>
</comment>
<dbReference type="SMART" id="SM00484">
    <property type="entry name" value="XPGI"/>
    <property type="match status" value="1"/>
</dbReference>
<evidence type="ECO:0000259" key="13">
    <source>
        <dbReference type="SMART" id="SM00485"/>
    </source>
</evidence>
<keyword evidence="1 10" id="KW-0235">DNA replication</keyword>
<gene>
    <name evidence="14" type="ORF">BLNAU_296</name>
</gene>
<evidence type="ECO:0000256" key="11">
    <source>
        <dbReference type="SAM" id="MobiDB-lite"/>
    </source>
</evidence>
<feature type="compositionally biased region" description="Basic and acidic residues" evidence="11">
    <location>
        <begin position="471"/>
        <end position="483"/>
    </location>
</feature>
<evidence type="ECO:0000256" key="1">
    <source>
        <dbReference type="ARBA" id="ARBA00022705"/>
    </source>
</evidence>
<feature type="compositionally biased region" description="Basic and acidic residues" evidence="11">
    <location>
        <begin position="349"/>
        <end position="359"/>
    </location>
</feature>
<dbReference type="InterPro" id="IPR006086">
    <property type="entry name" value="XPG-I_dom"/>
</dbReference>
<evidence type="ECO:0000256" key="10">
    <source>
        <dbReference type="HAMAP-Rule" id="MF_03140"/>
    </source>
</evidence>
<keyword evidence="10" id="KW-0539">Nucleus</keyword>
<dbReference type="InterPro" id="IPR029060">
    <property type="entry name" value="PIN-like_dom_sf"/>
</dbReference>
<evidence type="ECO:0000256" key="8">
    <source>
        <dbReference type="ARBA" id="ARBA00022842"/>
    </source>
</evidence>
<feature type="domain" description="XPG N-terminal" evidence="13">
    <location>
        <begin position="1"/>
        <end position="102"/>
    </location>
</feature>
<evidence type="ECO:0000256" key="2">
    <source>
        <dbReference type="ARBA" id="ARBA00022722"/>
    </source>
</evidence>
<dbReference type="PANTHER" id="PTHR11081">
    <property type="entry name" value="FLAP ENDONUCLEASE FAMILY MEMBER"/>
    <property type="match status" value="1"/>
</dbReference>
<reference evidence="14 15" key="1">
    <citation type="journal article" date="2022" name="bioRxiv">
        <title>Genomics of Preaxostyla Flagellates Illuminates Evolutionary Transitions and the Path Towards Mitochondrial Loss.</title>
        <authorList>
            <person name="Novak L.V.F."/>
            <person name="Treitli S.C."/>
            <person name="Pyrih J."/>
            <person name="Halakuc P."/>
            <person name="Pipaliya S.V."/>
            <person name="Vacek V."/>
            <person name="Brzon O."/>
            <person name="Soukal P."/>
            <person name="Eme L."/>
            <person name="Dacks J.B."/>
            <person name="Karnkowska A."/>
            <person name="Elias M."/>
            <person name="Hampl V."/>
        </authorList>
    </citation>
    <scope>NUCLEOTIDE SEQUENCE [LARGE SCALE GENOMIC DNA]</scope>
    <source>
        <strain evidence="14">NAU3</strain>
        <tissue evidence="14">Gut</tissue>
    </source>
</reference>
<dbReference type="SUPFAM" id="SSF47807">
    <property type="entry name" value="5' to 3' exonuclease, C-terminal subdomain"/>
    <property type="match status" value="1"/>
</dbReference>
<keyword evidence="9 10" id="KW-0234">DNA repair</keyword>
<feature type="domain" description="XPG-I" evidence="12">
    <location>
        <begin position="141"/>
        <end position="213"/>
    </location>
</feature>
<dbReference type="CDD" id="cd09907">
    <property type="entry name" value="H3TH_FEN1-Euk"/>
    <property type="match status" value="1"/>
</dbReference>
<evidence type="ECO:0000256" key="9">
    <source>
        <dbReference type="ARBA" id="ARBA00023204"/>
    </source>
</evidence>
<dbReference type="InterPro" id="IPR036279">
    <property type="entry name" value="5-3_exonuclease_C_sf"/>
</dbReference>
<dbReference type="GO" id="GO:0016787">
    <property type="term" value="F:hydrolase activity"/>
    <property type="evidence" value="ECO:0007669"/>
    <property type="project" value="UniProtKB-KW"/>
</dbReference>
<keyword evidence="15" id="KW-1185">Reference proteome</keyword>
<keyword evidence="10" id="KW-0597">Phosphoprotein</keyword>
<keyword evidence="10" id="KW-0496">Mitochondrion</keyword>
<accession>A0ABQ9YMK0</accession>
<dbReference type="InterPro" id="IPR023426">
    <property type="entry name" value="Flap_endonuc"/>
</dbReference>
<dbReference type="SUPFAM" id="SSF88723">
    <property type="entry name" value="PIN domain-like"/>
    <property type="match status" value="1"/>
</dbReference>
<dbReference type="GO" id="GO:0004519">
    <property type="term" value="F:endonuclease activity"/>
    <property type="evidence" value="ECO:0007669"/>
    <property type="project" value="UniProtKB-KW"/>
</dbReference>
<comment type="function">
    <text evidence="10">Structure-specific nuclease with 5'-flap endonuclease and 5'-3' exonuclease activities involved in DNA replication and repair. During DNA replication, cleaves the 5'-overhanging flap structure that is generated by displacement synthesis when DNA polymerase encounters the 5'-end of a downstream Okazaki fragment. It enters the flap from the 5'-end and then tracks to cleave the flap base, leaving a nick for ligation. Also involved in the long patch base excision repair (LP-BER) pathway, by cleaving within the apurinic/apyrimidinic (AP) site-terminated flap. Acts as a genome stabilization factor that prevents flaps from equilibrating into structures that lead to duplications and deletions. Also possesses 5'-3' exonuclease activity on nicked or gapped double-stranded DNA, and exhibits RNase H activity. Also involved in replication and repair of rDNA and in repairing mitochondrial DNA.</text>
</comment>
<dbReference type="PANTHER" id="PTHR11081:SF9">
    <property type="entry name" value="FLAP ENDONUCLEASE 1"/>
    <property type="match status" value="1"/>
</dbReference>
<evidence type="ECO:0000256" key="6">
    <source>
        <dbReference type="ARBA" id="ARBA00022801"/>
    </source>
</evidence>
<protein>
    <recommendedName>
        <fullName evidence="10">Flap endonuclease 1</fullName>
        <shortName evidence="10">FEN-1</shortName>
        <ecNumber evidence="10">3.1.-.-</ecNumber>
    </recommendedName>
    <alternativeName>
        <fullName evidence="10">Flap structure-specific endonuclease 1</fullName>
    </alternativeName>
</protein>
<dbReference type="Gene3D" id="3.40.50.1010">
    <property type="entry name" value="5'-nuclease"/>
    <property type="match status" value="1"/>
</dbReference>
<evidence type="ECO:0000256" key="4">
    <source>
        <dbReference type="ARBA" id="ARBA00022759"/>
    </source>
</evidence>
<dbReference type="InterPro" id="IPR006084">
    <property type="entry name" value="XPG/Rad2"/>
</dbReference>
<keyword evidence="8 10" id="KW-0460">Magnesium</keyword>
<keyword evidence="2 10" id="KW-0540">Nuclease</keyword>
<dbReference type="SMART" id="SM00485">
    <property type="entry name" value="XPGN"/>
    <property type="match status" value="1"/>
</dbReference>
<keyword evidence="6 10" id="KW-0378">Hydrolase</keyword>
<dbReference type="Proteomes" id="UP001281761">
    <property type="component" value="Unassembled WGS sequence"/>
</dbReference>
<name>A0ABQ9YMK0_9EUKA</name>
<evidence type="ECO:0000256" key="3">
    <source>
        <dbReference type="ARBA" id="ARBA00022723"/>
    </source>
</evidence>
<dbReference type="EC" id="3.1.-.-" evidence="10"/>
<proteinExistence type="inferred from homology"/>
<dbReference type="PRINTS" id="PR00853">
    <property type="entry name" value="XPGRADSUPER"/>
</dbReference>
<dbReference type="CDD" id="cd09867">
    <property type="entry name" value="PIN_FEN1"/>
    <property type="match status" value="1"/>
</dbReference>
<dbReference type="EMBL" id="JARBJD010000001">
    <property type="protein sequence ID" value="KAK2964995.1"/>
    <property type="molecule type" value="Genomic_DNA"/>
</dbReference>
<dbReference type="Pfam" id="PF00867">
    <property type="entry name" value="XPG_I"/>
    <property type="match status" value="1"/>
</dbReference>
<evidence type="ECO:0000259" key="12">
    <source>
        <dbReference type="SMART" id="SM00484"/>
    </source>
</evidence>
<evidence type="ECO:0000313" key="14">
    <source>
        <dbReference type="EMBL" id="KAK2964995.1"/>
    </source>
</evidence>
<evidence type="ECO:0000256" key="7">
    <source>
        <dbReference type="ARBA" id="ARBA00022839"/>
    </source>
</evidence>
<keyword evidence="5 10" id="KW-0227">DNA damage</keyword>
<dbReference type="SMART" id="SM00279">
    <property type="entry name" value="HhH2"/>
    <property type="match status" value="1"/>
</dbReference>
<keyword evidence="3 10" id="KW-0479">Metal-binding</keyword>
<evidence type="ECO:0000256" key="5">
    <source>
        <dbReference type="ARBA" id="ARBA00022763"/>
    </source>
</evidence>
<feature type="region of interest" description="Disordered" evidence="11">
    <location>
        <begin position="471"/>
        <end position="505"/>
    </location>
</feature>
<keyword evidence="7 10" id="KW-0269">Exonuclease</keyword>
<keyword evidence="4 10" id="KW-0255">Endonuclease</keyword>
<organism evidence="14 15">
    <name type="scientific">Blattamonas nauphoetae</name>
    <dbReference type="NCBI Taxonomy" id="2049346"/>
    <lineage>
        <taxon>Eukaryota</taxon>
        <taxon>Metamonada</taxon>
        <taxon>Preaxostyla</taxon>
        <taxon>Oxymonadida</taxon>
        <taxon>Blattamonas</taxon>
    </lineage>
</organism>
<feature type="region of interest" description="Disordered" evidence="11">
    <location>
        <begin position="340"/>
        <end position="439"/>
    </location>
</feature>
<dbReference type="HAMAP" id="MF_00614">
    <property type="entry name" value="Fen"/>
    <property type="match status" value="1"/>
</dbReference>
<dbReference type="InterPro" id="IPR008918">
    <property type="entry name" value="HhH2"/>
</dbReference>
<sequence>MKILAEHAPNAIKETEIKNYFNRIIAIDASMALYQFLIAVRMEGGQQLTNAEGEVTSHLQGLFNRTIRLMEKGLKPVYVFDGKPPENKDGTLLSRKIVRDEAKEKESEAREEEDVAAQEKYARRSVRVTQQHNDEAKRLLSLMGVPFVEAAGEAEAQCAYLSRQGKVWAVGSEDMDSLTFGAKILLRNLTFSEARKLPIKEISLNVALEGLGLTMDEFIDMCILCGCDYVQPIKGVGEKKAYELIQKFHNLEAVLDHLREKDPEGKRFQIPVIYPVDKLRDLFKNPEVNTEIQDKDIQWTAPNEQGLIDFLVKEKAFDENRVKNSVQRLRDSKKLSSQGRLDMFFRPAPRTETKVEKKQTPTVALPKGKLKKGLPTKPEPQPKAKPVKKMISHKPGISSRPSATSKPAPAEPPPFVRPEQSGPQKRTRLDVLSDDDDDSELDANLAKSLKNVVSHDDDDEESNEDVMEILTKEPAEKIPEKPSVKAAPKPKRLQRITSDDSSEDD</sequence>
<dbReference type="Gene3D" id="1.10.150.20">
    <property type="entry name" value="5' to 3' exonuclease, C-terminal subdomain"/>
    <property type="match status" value="1"/>
</dbReference>
<comment type="subcellular location">
    <subcellularLocation>
        <location evidence="10">Nucleus</location>
        <location evidence="10">Nucleolus</location>
    </subcellularLocation>
    <subcellularLocation>
        <location evidence="10">Nucleus</location>
        <location evidence="10">Nucleoplasm</location>
    </subcellularLocation>
    <subcellularLocation>
        <location evidence="10">Mitochondrion</location>
    </subcellularLocation>
    <text evidence="10">Resides mostly in the nucleoli and relocalizes to the nucleoplasm upon DNA damage.</text>
</comment>
<comment type="similarity">
    <text evidence="10">Belongs to the XPG/RAD2 endonuclease family. FEN1 subfamily.</text>
</comment>